<gene>
    <name evidence="1" type="ORF">EAI_03168</name>
</gene>
<sequence>KLNKLHPYKIRLVQELSEDDFDRRVEFCEVMMQMIIDDPLFLNNFSFSDEAIFELNGQVNRHNSKYWSNVNSHWMSNHIQNPQKVNVCAGIFNSTPVGPFFIEGNLTAQIYENMLQEQIIPVIRNLADGNFDDIYFPQDGAAPHYGVNVRRDLDEF</sequence>
<proteinExistence type="predicted"/>
<dbReference type="InterPro" id="IPR036397">
    <property type="entry name" value="RNaseH_sf"/>
</dbReference>
<dbReference type="EMBL" id="GL451068">
    <property type="protein sequence ID" value="EFN80152.1"/>
    <property type="molecule type" value="Genomic_DNA"/>
</dbReference>
<dbReference type="STRING" id="610380.E2BVX9"/>
<dbReference type="Gene3D" id="3.30.420.10">
    <property type="entry name" value="Ribonuclease H-like superfamily/Ribonuclease H"/>
    <property type="match status" value="1"/>
</dbReference>
<evidence type="ECO:0008006" key="3">
    <source>
        <dbReference type="Google" id="ProtNLM"/>
    </source>
</evidence>
<dbReference type="AlphaFoldDB" id="E2BVX9"/>
<reference evidence="1 2" key="1">
    <citation type="journal article" date="2010" name="Science">
        <title>Genomic comparison of the ants Camponotus floridanus and Harpegnathos saltator.</title>
        <authorList>
            <person name="Bonasio R."/>
            <person name="Zhang G."/>
            <person name="Ye C."/>
            <person name="Mutti N.S."/>
            <person name="Fang X."/>
            <person name="Qin N."/>
            <person name="Donahue G."/>
            <person name="Yang P."/>
            <person name="Li Q."/>
            <person name="Li C."/>
            <person name="Zhang P."/>
            <person name="Huang Z."/>
            <person name="Berger S.L."/>
            <person name="Reinberg D."/>
            <person name="Wang J."/>
            <person name="Liebig J."/>
        </authorList>
    </citation>
    <scope>NUCLEOTIDE SEQUENCE [LARGE SCALE GENOMIC DNA]</scope>
    <source>
        <strain evidence="1 2">R22 G/1</strain>
    </source>
</reference>
<dbReference type="OrthoDB" id="9986793at2759"/>
<keyword evidence="2" id="KW-1185">Reference proteome</keyword>
<dbReference type="PANTHER" id="PTHR47326">
    <property type="entry name" value="TRANSPOSABLE ELEMENT TC3 TRANSPOSASE-LIKE PROTEIN"/>
    <property type="match status" value="1"/>
</dbReference>
<accession>E2BVX9</accession>
<evidence type="ECO:0000313" key="2">
    <source>
        <dbReference type="Proteomes" id="UP000008237"/>
    </source>
</evidence>
<dbReference type="GO" id="GO:0003676">
    <property type="term" value="F:nucleic acid binding"/>
    <property type="evidence" value="ECO:0007669"/>
    <property type="project" value="InterPro"/>
</dbReference>
<feature type="non-terminal residue" evidence="1">
    <location>
        <position position="156"/>
    </location>
</feature>
<organism evidence="2">
    <name type="scientific">Harpegnathos saltator</name>
    <name type="common">Jerdon's jumping ant</name>
    <dbReference type="NCBI Taxonomy" id="610380"/>
    <lineage>
        <taxon>Eukaryota</taxon>
        <taxon>Metazoa</taxon>
        <taxon>Ecdysozoa</taxon>
        <taxon>Arthropoda</taxon>
        <taxon>Hexapoda</taxon>
        <taxon>Insecta</taxon>
        <taxon>Pterygota</taxon>
        <taxon>Neoptera</taxon>
        <taxon>Endopterygota</taxon>
        <taxon>Hymenoptera</taxon>
        <taxon>Apocrita</taxon>
        <taxon>Aculeata</taxon>
        <taxon>Formicoidea</taxon>
        <taxon>Formicidae</taxon>
        <taxon>Ponerinae</taxon>
        <taxon>Ponerini</taxon>
        <taxon>Harpegnathos</taxon>
    </lineage>
</organism>
<feature type="non-terminal residue" evidence="1">
    <location>
        <position position="1"/>
    </location>
</feature>
<evidence type="ECO:0000313" key="1">
    <source>
        <dbReference type="EMBL" id="EFN80152.1"/>
    </source>
</evidence>
<name>E2BVX9_HARSA</name>
<dbReference type="PANTHER" id="PTHR47326:SF1">
    <property type="entry name" value="HTH PSQ-TYPE DOMAIN-CONTAINING PROTEIN"/>
    <property type="match status" value="1"/>
</dbReference>
<dbReference type="Proteomes" id="UP000008237">
    <property type="component" value="Unassembled WGS sequence"/>
</dbReference>
<dbReference type="OMA" id="LNINRNF"/>
<dbReference type="InParanoid" id="E2BVX9"/>
<protein>
    <recommendedName>
        <fullName evidence="3">Transposable element Tc3 transposase</fullName>
    </recommendedName>
</protein>